<reference evidence="1" key="1">
    <citation type="submission" date="2020-09" db="EMBL/GenBank/DDBJ databases">
        <title>Rhizobia associated with sainfoin plants.</title>
        <authorList>
            <person name="Asharfi S."/>
            <person name="Kuzmanovic N."/>
            <person name="Bunk B."/>
            <person name="Sproeer C."/>
            <person name="Becker M."/>
            <person name="Thuenen T."/>
        </authorList>
    </citation>
    <scope>NUCLEOTIDE SEQUENCE</scope>
    <source>
        <strain evidence="1">OM4</strain>
    </source>
</reference>
<proteinExistence type="predicted"/>
<keyword evidence="2" id="KW-1185">Reference proteome</keyword>
<sequence>MSRSPACGWLGEVYEASRKSFAAALHMRRWYLALGEDTSEADAWCAFRLAQLETDDRYIDLVHAPSFLFENKADRVRWLNFLSPEGQEARKKARKALGDKWLRGPRYRDVINGR</sequence>
<gene>
    <name evidence="1" type="ORF">IHQ72_33005</name>
</gene>
<dbReference type="RefSeq" id="WP_258120025.1">
    <property type="nucleotide sequence ID" value="NZ_CP062229.1"/>
</dbReference>
<dbReference type="Proteomes" id="UP001058098">
    <property type="component" value="Chromosome"/>
</dbReference>
<name>A0ABY5QX58_9HYPH</name>
<evidence type="ECO:0000313" key="1">
    <source>
        <dbReference type="EMBL" id="UVC15296.1"/>
    </source>
</evidence>
<organism evidence="1 2">
    <name type="scientific">Mesorhizobium onobrychidis</name>
    <dbReference type="NCBI Taxonomy" id="2775404"/>
    <lineage>
        <taxon>Bacteria</taxon>
        <taxon>Pseudomonadati</taxon>
        <taxon>Pseudomonadota</taxon>
        <taxon>Alphaproteobacteria</taxon>
        <taxon>Hyphomicrobiales</taxon>
        <taxon>Phyllobacteriaceae</taxon>
        <taxon>Mesorhizobium</taxon>
    </lineage>
</organism>
<evidence type="ECO:0000313" key="2">
    <source>
        <dbReference type="Proteomes" id="UP001058098"/>
    </source>
</evidence>
<protein>
    <submittedName>
        <fullName evidence="1">Uncharacterized protein</fullName>
    </submittedName>
</protein>
<accession>A0ABY5QX58</accession>
<dbReference type="EMBL" id="CP062229">
    <property type="protein sequence ID" value="UVC15296.1"/>
    <property type="molecule type" value="Genomic_DNA"/>
</dbReference>